<feature type="region of interest" description="Disordered" evidence="1">
    <location>
        <begin position="1"/>
        <end position="23"/>
    </location>
</feature>
<comment type="caution">
    <text evidence="2">The sequence shown here is derived from an EMBL/GenBank/DDBJ whole genome shotgun (WGS) entry which is preliminary data.</text>
</comment>
<evidence type="ECO:0000313" key="3">
    <source>
        <dbReference type="Proteomes" id="UP000468735"/>
    </source>
</evidence>
<dbReference type="SUPFAM" id="SSF48576">
    <property type="entry name" value="Terpenoid synthases"/>
    <property type="match status" value="1"/>
</dbReference>
<proteinExistence type="predicted"/>
<protein>
    <submittedName>
        <fullName evidence="2">Terpene synthase</fullName>
    </submittedName>
</protein>
<reference evidence="2 3" key="1">
    <citation type="submission" date="2019-09" db="EMBL/GenBank/DDBJ databases">
        <title>Actinomadura physcomitrii sp. nov., a novel actinomycete isolated from moss [Physcomitrium sphaericum (Ludw) Fuernr].</title>
        <authorList>
            <person name="Zhuang X."/>
            <person name="Liu C."/>
        </authorList>
    </citation>
    <scope>NUCLEOTIDE SEQUENCE [LARGE SCALE GENOMIC DNA]</scope>
    <source>
        <strain evidence="2 3">HMC1</strain>
    </source>
</reference>
<dbReference type="OrthoDB" id="3398195at2"/>
<gene>
    <name evidence="2" type="ORF">F8566_06920</name>
</gene>
<dbReference type="Proteomes" id="UP000468735">
    <property type="component" value="Unassembled WGS sequence"/>
</dbReference>
<dbReference type="RefSeq" id="WP_151559113.1">
    <property type="nucleotide sequence ID" value="NZ_WBMT01000003.1"/>
</dbReference>
<organism evidence="2 3">
    <name type="scientific">Actinomadura rudentiformis</name>
    <dbReference type="NCBI Taxonomy" id="359158"/>
    <lineage>
        <taxon>Bacteria</taxon>
        <taxon>Bacillati</taxon>
        <taxon>Actinomycetota</taxon>
        <taxon>Actinomycetes</taxon>
        <taxon>Streptosporangiales</taxon>
        <taxon>Thermomonosporaceae</taxon>
        <taxon>Actinomadura</taxon>
    </lineage>
</organism>
<dbReference type="Gene3D" id="1.10.600.10">
    <property type="entry name" value="Farnesyl Diphosphate Synthase"/>
    <property type="match status" value="1"/>
</dbReference>
<sequence>MTPSMRDHHTDMYEANSTRETHNAHEAGKVMATAMQCAGEMAGWAESYPRLFSAKPINATLFHAVACGNAFGSPWRSAEELRLVNRVSLWFSGLDWLVDHLATSKAEVDDIARRCLTVAEGGRPAADDELALFLAEIRQELAQSPTFEALHDEWAAQLRRTTDAMALEWDWKITRSPGDLPTLDRYLDVSHNYGAAWINLSHWIACGDPVVVHRLIELRTASHAVQRVLRLLNDLATYDRDLAWGDFNALMLGMDRSELSDRITEMTQDCHDLIEPLRPHCPEHATYLARQIGFNTGFYDSGDYWGSL</sequence>
<name>A0A6H9Z1Q4_9ACTN</name>
<accession>A0A6H9Z1Q4</accession>
<keyword evidence="3" id="KW-1185">Reference proteome</keyword>
<evidence type="ECO:0000256" key="1">
    <source>
        <dbReference type="SAM" id="MobiDB-lite"/>
    </source>
</evidence>
<dbReference type="EMBL" id="WBMT01000003">
    <property type="protein sequence ID" value="KAB2350713.1"/>
    <property type="molecule type" value="Genomic_DNA"/>
</dbReference>
<evidence type="ECO:0000313" key="2">
    <source>
        <dbReference type="EMBL" id="KAB2350713.1"/>
    </source>
</evidence>
<dbReference type="Pfam" id="PF19086">
    <property type="entry name" value="Terpene_syn_C_2"/>
    <property type="match status" value="1"/>
</dbReference>
<dbReference type="InterPro" id="IPR008949">
    <property type="entry name" value="Isoprenoid_synthase_dom_sf"/>
</dbReference>
<dbReference type="AlphaFoldDB" id="A0A6H9Z1Q4"/>